<dbReference type="Proteomes" id="UP000281549">
    <property type="component" value="Unassembled WGS sequence"/>
</dbReference>
<protein>
    <submittedName>
        <fullName evidence="3">Ankyrin</fullName>
    </submittedName>
</protein>
<evidence type="ECO:0000313" key="4">
    <source>
        <dbReference type="Proteomes" id="UP000030755"/>
    </source>
</evidence>
<dbReference type="EMBL" id="KE561347">
    <property type="protein sequence ID" value="EPZ30918.1"/>
    <property type="molecule type" value="Genomic_DNA"/>
</dbReference>
<name>A0A075AMP9_ROZAC</name>
<gene>
    <name evidence="2" type="ORF">O9G_002795</name>
    <name evidence="3" type="ORF">ROZALSC1DRAFT_31347</name>
</gene>
<dbReference type="InterPro" id="IPR036770">
    <property type="entry name" value="Ankyrin_rpt-contain_sf"/>
</dbReference>
<dbReference type="SMART" id="SM00248">
    <property type="entry name" value="ANK"/>
    <property type="match status" value="2"/>
</dbReference>
<evidence type="ECO:0000256" key="1">
    <source>
        <dbReference type="PROSITE-ProRule" id="PRU00023"/>
    </source>
</evidence>
<dbReference type="EMBL" id="ML006232">
    <property type="protein sequence ID" value="RKP16792.1"/>
    <property type="molecule type" value="Genomic_DNA"/>
</dbReference>
<dbReference type="SUPFAM" id="SSF48403">
    <property type="entry name" value="Ankyrin repeat"/>
    <property type="match status" value="1"/>
</dbReference>
<keyword evidence="1" id="KW-0040">ANK repeat</keyword>
<dbReference type="InterPro" id="IPR002110">
    <property type="entry name" value="Ankyrin_rpt"/>
</dbReference>
<keyword evidence="4" id="KW-1185">Reference proteome</keyword>
<dbReference type="HOGENOM" id="CLU_1349579_0_0_1"/>
<reference evidence="3" key="3">
    <citation type="submission" date="2018-08" db="EMBL/GenBank/DDBJ databases">
        <title>Leveraging single-cell genomics to expand the Fungal Tree of Life.</title>
        <authorList>
            <consortium name="DOE Joint Genome Institute"/>
            <person name="Ahrendt S.R."/>
            <person name="Quandt C.A."/>
            <person name="Ciobanu D."/>
            <person name="Clum A."/>
            <person name="Salamov A."/>
            <person name="Andreopoulos B."/>
            <person name="Cheng J.-F."/>
            <person name="Woyke T."/>
            <person name="Pelin A."/>
            <person name="Henrissat B."/>
            <person name="Reynolds N."/>
            <person name="Benny G.L."/>
            <person name="Smith M.E."/>
            <person name="James T.Y."/>
            <person name="Grigoriev I.V."/>
        </authorList>
    </citation>
    <scope>NUCLEOTIDE SEQUENCE</scope>
    <source>
        <strain evidence="3">CSF55</strain>
    </source>
</reference>
<evidence type="ECO:0000313" key="3">
    <source>
        <dbReference type="EMBL" id="RKP16792.1"/>
    </source>
</evidence>
<dbReference type="PANTHER" id="PTHR24192:SF3">
    <property type="entry name" value="ANKYRIN REPEAT DOMAIN 40"/>
    <property type="match status" value="1"/>
</dbReference>
<dbReference type="PROSITE" id="PS50088">
    <property type="entry name" value="ANK_REPEAT"/>
    <property type="match status" value="1"/>
</dbReference>
<reference evidence="2 4" key="1">
    <citation type="journal article" date="2013" name="Curr. Biol.">
        <title>Shared signatures of parasitism and phylogenomics unite Cryptomycota and microsporidia.</title>
        <authorList>
            <person name="James T.Y."/>
            <person name="Pelin A."/>
            <person name="Bonen L."/>
            <person name="Ahrendt S."/>
            <person name="Sain D."/>
            <person name="Corradi N."/>
            <person name="Stajich J.E."/>
        </authorList>
    </citation>
    <scope>NUCLEOTIDE SEQUENCE [LARGE SCALE GENOMIC DNA]</scope>
    <source>
        <strain evidence="2">CSF55</strain>
        <strain evidence="2">CSF55</strain>
    </source>
</reference>
<feature type="repeat" description="ANK" evidence="1">
    <location>
        <begin position="62"/>
        <end position="94"/>
    </location>
</feature>
<evidence type="ECO:0000313" key="5">
    <source>
        <dbReference type="Proteomes" id="UP000281549"/>
    </source>
</evidence>
<dbReference type="AlphaFoldDB" id="A0A075AMP9"/>
<dbReference type="InterPro" id="IPR039195">
    <property type="entry name" value="ANKRD40"/>
</dbReference>
<reference evidence="5" key="2">
    <citation type="journal article" date="2018" name="Nat. Microbiol.">
        <title>Leveraging single-cell genomics to expand the fungal tree of life.</title>
        <authorList>
            <person name="Ahrendt S.R."/>
            <person name="Quandt C.A."/>
            <person name="Ciobanu D."/>
            <person name="Clum A."/>
            <person name="Salamov A."/>
            <person name="Andreopoulos B."/>
            <person name="Cheng J.F."/>
            <person name="Woyke T."/>
            <person name="Pelin A."/>
            <person name="Henrissat B."/>
            <person name="Reynolds N.K."/>
            <person name="Benny G.L."/>
            <person name="Smith M.E."/>
            <person name="James T.Y."/>
            <person name="Grigoriev I.V."/>
        </authorList>
    </citation>
    <scope>NUCLEOTIDE SEQUENCE [LARGE SCALE GENOMIC DNA]</scope>
    <source>
        <strain evidence="5">CSF55</strain>
    </source>
</reference>
<dbReference type="Gene3D" id="1.25.40.20">
    <property type="entry name" value="Ankyrin repeat-containing domain"/>
    <property type="match status" value="1"/>
</dbReference>
<dbReference type="PANTHER" id="PTHR24192">
    <property type="entry name" value="ANKYRIN REPEAT DOMAIN 40"/>
    <property type="match status" value="1"/>
</dbReference>
<dbReference type="Pfam" id="PF12796">
    <property type="entry name" value="Ank_2"/>
    <property type="match status" value="1"/>
</dbReference>
<dbReference type="Proteomes" id="UP000030755">
    <property type="component" value="Unassembled WGS sequence"/>
</dbReference>
<evidence type="ECO:0000313" key="2">
    <source>
        <dbReference type="EMBL" id="EPZ30918.1"/>
    </source>
</evidence>
<proteinExistence type="predicted"/>
<accession>A0A075AMP9</accession>
<sequence length="203" mass="22834">MNDENVTFSLLHFELSFRENSKILMVDHREELLRESCALGNLEAVQKFIEAGVDVNSQNKVNKWTALHWSAHRGHFKIVKYLLDHGGDPSITNFDGKTAIDLASNEVKELFGIKIKDDEIVEKKDEFKPNYLLYPELIASVSVPSDAVLRPSGDNPVEKNDSTQSQMYDILVMSINGDLLGSIKVSDSDKITDVIQKLKQVSN</sequence>
<organism evidence="2 4">
    <name type="scientific">Rozella allomycis (strain CSF55)</name>
    <dbReference type="NCBI Taxonomy" id="988480"/>
    <lineage>
        <taxon>Eukaryota</taxon>
        <taxon>Fungi</taxon>
        <taxon>Fungi incertae sedis</taxon>
        <taxon>Cryptomycota</taxon>
        <taxon>Cryptomycota incertae sedis</taxon>
        <taxon>Rozella</taxon>
    </lineage>
</organism>
<dbReference type="PROSITE" id="PS50297">
    <property type="entry name" value="ANK_REP_REGION"/>
    <property type="match status" value="1"/>
</dbReference>
<dbReference type="STRING" id="988480.A0A075AMP9"/>
<dbReference type="OrthoDB" id="539213at2759"/>